<name>E9CQ35_9GAMM</name>
<dbReference type="EMBL" id="GL636126">
    <property type="protein sequence ID" value="EFW11591.1"/>
    <property type="molecule type" value="Genomic_DNA"/>
</dbReference>
<dbReference type="HOGENOM" id="CLU_3244357_0_0_6"/>
<dbReference type="AlphaFoldDB" id="E9CQ35"/>
<feature type="non-terminal residue" evidence="1">
    <location>
        <position position="1"/>
    </location>
</feature>
<organism evidence="1 2">
    <name type="scientific">Serratia symbiotica str. Tucson</name>
    <dbReference type="NCBI Taxonomy" id="914128"/>
    <lineage>
        <taxon>Bacteria</taxon>
        <taxon>Pseudomonadati</taxon>
        <taxon>Pseudomonadota</taxon>
        <taxon>Gammaproteobacteria</taxon>
        <taxon>Enterobacterales</taxon>
        <taxon>Yersiniaceae</taxon>
        <taxon>Serratia</taxon>
        <taxon>Serratia symbiotica</taxon>
    </lineage>
</organism>
<sequence>SKSSIYSTKPGFIGKSASNLKKKYYRLNCLLLREKEEGSAYNL</sequence>
<proteinExistence type="predicted"/>
<evidence type="ECO:0000313" key="2">
    <source>
        <dbReference type="Proteomes" id="UP000013568"/>
    </source>
</evidence>
<evidence type="ECO:0000313" key="1">
    <source>
        <dbReference type="EMBL" id="EFW11591.1"/>
    </source>
</evidence>
<gene>
    <name evidence="1" type="ORF">SSYM_2698</name>
</gene>
<keyword evidence="2" id="KW-1185">Reference proteome</keyword>
<reference evidence="2" key="1">
    <citation type="journal article" date="2011" name="Genome Biol. Evol.">
        <title>Massive genomic decay in Serratia symbiotica, a recently evolved symbiont of aphids.</title>
        <authorList>
            <person name="Burke G.R."/>
            <person name="Moran N.A."/>
        </authorList>
    </citation>
    <scope>NUCLEOTIDE SEQUENCE [LARGE SCALE GENOMIC DNA]</scope>
    <source>
        <strain evidence="2">Tucson</strain>
    </source>
</reference>
<accession>E9CQ35</accession>
<protein>
    <submittedName>
        <fullName evidence="1">Uncharacterized protein</fullName>
    </submittedName>
</protein>
<dbReference type="Proteomes" id="UP000013568">
    <property type="component" value="Unassembled WGS sequence"/>
</dbReference>